<dbReference type="AlphaFoldDB" id="A0A1I7W6H6"/>
<dbReference type="WBParaSite" id="Hba_00240">
    <property type="protein sequence ID" value="Hba_00240"/>
    <property type="gene ID" value="Hba_00240"/>
</dbReference>
<dbReference type="Proteomes" id="UP000095283">
    <property type="component" value="Unplaced"/>
</dbReference>
<organism evidence="1 2">
    <name type="scientific">Heterorhabditis bacteriophora</name>
    <name type="common">Entomopathogenic nematode worm</name>
    <dbReference type="NCBI Taxonomy" id="37862"/>
    <lineage>
        <taxon>Eukaryota</taxon>
        <taxon>Metazoa</taxon>
        <taxon>Ecdysozoa</taxon>
        <taxon>Nematoda</taxon>
        <taxon>Chromadorea</taxon>
        <taxon>Rhabditida</taxon>
        <taxon>Rhabditina</taxon>
        <taxon>Rhabditomorpha</taxon>
        <taxon>Strongyloidea</taxon>
        <taxon>Heterorhabditidae</taxon>
        <taxon>Heterorhabditis</taxon>
    </lineage>
</organism>
<keyword evidence="1" id="KW-1185">Reference proteome</keyword>
<protein>
    <submittedName>
        <fullName evidence="2">Uncharacterized protein</fullName>
    </submittedName>
</protein>
<accession>A0A1I7W6H6</accession>
<sequence>MKLEIFFDELNNKHCGTEDYAHAKLCYILDLKRKNKELESYICNSKI</sequence>
<proteinExistence type="predicted"/>
<name>A0A1I7W6H6_HETBA</name>
<evidence type="ECO:0000313" key="2">
    <source>
        <dbReference type="WBParaSite" id="Hba_00240"/>
    </source>
</evidence>
<evidence type="ECO:0000313" key="1">
    <source>
        <dbReference type="Proteomes" id="UP000095283"/>
    </source>
</evidence>
<reference evidence="2" key="1">
    <citation type="submission" date="2016-11" db="UniProtKB">
        <authorList>
            <consortium name="WormBaseParasite"/>
        </authorList>
    </citation>
    <scope>IDENTIFICATION</scope>
</reference>